<dbReference type="InterPro" id="IPR053737">
    <property type="entry name" value="Type_II_TA_Toxin"/>
</dbReference>
<dbReference type="Proteomes" id="UP000053372">
    <property type="component" value="Unassembled WGS sequence"/>
</dbReference>
<dbReference type="NCBIfam" id="TIGR01550">
    <property type="entry name" value="DOC_P1"/>
    <property type="match status" value="1"/>
</dbReference>
<dbReference type="InterPro" id="IPR006440">
    <property type="entry name" value="Doc"/>
</dbReference>
<evidence type="ECO:0000313" key="3">
    <source>
        <dbReference type="Proteomes" id="UP000053372"/>
    </source>
</evidence>
<dbReference type="PROSITE" id="PS51459">
    <property type="entry name" value="FIDO"/>
    <property type="match status" value="1"/>
</dbReference>
<comment type="caution">
    <text evidence="2">The sequence shown here is derived from an EMBL/GenBank/DDBJ whole genome shotgun (WGS) entry which is preliminary data.</text>
</comment>
<proteinExistence type="predicted"/>
<keyword evidence="3" id="KW-1185">Reference proteome</keyword>
<reference evidence="2 3" key="1">
    <citation type="journal article" date="2015" name="Genome Announc.">
        <title>Draft Genome of the Euendolithic (true boring) Cyanobacterium Mastigocoleus testarum strain BC008.</title>
        <authorList>
            <person name="Guida B.S."/>
            <person name="Garcia-Pichel F."/>
        </authorList>
    </citation>
    <scope>NUCLEOTIDE SEQUENCE [LARGE SCALE GENOMIC DNA]</scope>
    <source>
        <strain evidence="2 3">BC008</strain>
    </source>
</reference>
<evidence type="ECO:0000259" key="1">
    <source>
        <dbReference type="PROSITE" id="PS51459"/>
    </source>
</evidence>
<sequence length="130" mass="14612">MAEPIWITTVMVQMIHDDQVATHGGAYGLRDEGLLESALARGRHRYGYEEGVDIYRLAADYGYGIARNHPFIDGNKRTAFQVMYAFLKVNGCVLNAPEPEVVLVMRSLASGELSEDELAQWLKQYSSKEE</sequence>
<gene>
    <name evidence="2" type="ORF">BC008_33850</name>
</gene>
<dbReference type="Gene3D" id="1.20.120.1870">
    <property type="entry name" value="Fic/DOC protein, Fido domain"/>
    <property type="match status" value="1"/>
</dbReference>
<dbReference type="RefSeq" id="WP_027843391.1">
    <property type="nucleotide sequence ID" value="NZ_LMTZ01000055.1"/>
</dbReference>
<dbReference type="PANTHER" id="PTHR39426">
    <property type="entry name" value="HOMOLOGY TO DEATH-ON-CURING PROTEIN OF PHAGE P1"/>
    <property type="match status" value="1"/>
</dbReference>
<dbReference type="GO" id="GO:0016301">
    <property type="term" value="F:kinase activity"/>
    <property type="evidence" value="ECO:0007669"/>
    <property type="project" value="InterPro"/>
</dbReference>
<dbReference type="OrthoDB" id="9802752at2"/>
<accession>A0A0V7ZVP0</accession>
<dbReference type="PANTHER" id="PTHR39426:SF1">
    <property type="entry name" value="HOMOLOGY TO DEATH-ON-CURING PROTEIN OF PHAGE P1"/>
    <property type="match status" value="1"/>
</dbReference>
<dbReference type="SUPFAM" id="SSF140931">
    <property type="entry name" value="Fic-like"/>
    <property type="match status" value="1"/>
</dbReference>
<dbReference type="AlphaFoldDB" id="A0A0V7ZVP0"/>
<dbReference type="EMBL" id="LMTZ01000055">
    <property type="protein sequence ID" value="KST68633.1"/>
    <property type="molecule type" value="Genomic_DNA"/>
</dbReference>
<evidence type="ECO:0000313" key="2">
    <source>
        <dbReference type="EMBL" id="KST68633.1"/>
    </source>
</evidence>
<feature type="domain" description="Fido" evidence="1">
    <location>
        <begin position="7"/>
        <end position="124"/>
    </location>
</feature>
<dbReference type="PIRSF" id="PIRSF018297">
    <property type="entry name" value="Doc"/>
    <property type="match status" value="1"/>
</dbReference>
<dbReference type="InterPro" id="IPR036597">
    <property type="entry name" value="Fido-like_dom_sf"/>
</dbReference>
<dbReference type="Pfam" id="PF02661">
    <property type="entry name" value="Fic"/>
    <property type="match status" value="1"/>
</dbReference>
<organism evidence="2 3">
    <name type="scientific">Mastigocoleus testarum BC008</name>
    <dbReference type="NCBI Taxonomy" id="371196"/>
    <lineage>
        <taxon>Bacteria</taxon>
        <taxon>Bacillati</taxon>
        <taxon>Cyanobacteriota</taxon>
        <taxon>Cyanophyceae</taxon>
        <taxon>Nostocales</taxon>
        <taxon>Hapalosiphonaceae</taxon>
        <taxon>Mastigocoleus</taxon>
    </lineage>
</organism>
<name>A0A0V7ZVP0_9CYAN</name>
<dbReference type="InterPro" id="IPR003812">
    <property type="entry name" value="Fido"/>
</dbReference>
<protein>
    <submittedName>
        <fullName evidence="2">Death-on-curing protein</fullName>
    </submittedName>
</protein>